<dbReference type="Pfam" id="PF07797">
    <property type="entry name" value="DUF1639"/>
    <property type="match status" value="1"/>
</dbReference>
<dbReference type="EMBL" id="OZ021743">
    <property type="protein sequence ID" value="CAK9329336.1"/>
    <property type="molecule type" value="Genomic_DNA"/>
</dbReference>
<keyword evidence="3" id="KW-1185">Reference proteome</keyword>
<dbReference type="Proteomes" id="UP001642487">
    <property type="component" value="Chromosome 9"/>
</dbReference>
<proteinExistence type="predicted"/>
<gene>
    <name evidence="2" type="ORF">CITCOLO1_LOCUS21782</name>
</gene>
<evidence type="ECO:0000256" key="1">
    <source>
        <dbReference type="SAM" id="MobiDB-lite"/>
    </source>
</evidence>
<protein>
    <submittedName>
        <fullName evidence="2">Uncharacterized protein</fullName>
    </submittedName>
</protein>
<dbReference type="PANTHER" id="PTHR33130">
    <property type="entry name" value="PUTATIVE (DUF1639)-RELATED"/>
    <property type="match status" value="1"/>
</dbReference>
<dbReference type="InterPro" id="IPR012438">
    <property type="entry name" value="DUF1639"/>
</dbReference>
<accession>A0ABP0ZC97</accession>
<dbReference type="PANTHER" id="PTHR33130:SF43">
    <property type="entry name" value="OS01G0688600 PROTEIN"/>
    <property type="match status" value="1"/>
</dbReference>
<feature type="region of interest" description="Disordered" evidence="1">
    <location>
        <begin position="161"/>
        <end position="186"/>
    </location>
</feature>
<evidence type="ECO:0000313" key="3">
    <source>
        <dbReference type="Proteomes" id="UP001642487"/>
    </source>
</evidence>
<evidence type="ECO:0000313" key="2">
    <source>
        <dbReference type="EMBL" id="CAK9329336.1"/>
    </source>
</evidence>
<sequence length="186" mass="20901">MALMITKGKENRSKALVLKWGNHKHRILINKDVDPGLPKHKECPAMVAASSAALPWNLRTRSKTLEVGMEEEEKKISKAVENGRKINVVDEKRNLRSTTEKKEPVMKLAVPLSTSDIEEDFRKMIGKKPPSRPKKRSRLAQQDVINTTYLGLSLVEIHSDRYDVPRPPPCTKKVKGKIGQNSGDSS</sequence>
<organism evidence="2 3">
    <name type="scientific">Citrullus colocynthis</name>
    <name type="common">colocynth</name>
    <dbReference type="NCBI Taxonomy" id="252529"/>
    <lineage>
        <taxon>Eukaryota</taxon>
        <taxon>Viridiplantae</taxon>
        <taxon>Streptophyta</taxon>
        <taxon>Embryophyta</taxon>
        <taxon>Tracheophyta</taxon>
        <taxon>Spermatophyta</taxon>
        <taxon>Magnoliopsida</taxon>
        <taxon>eudicotyledons</taxon>
        <taxon>Gunneridae</taxon>
        <taxon>Pentapetalae</taxon>
        <taxon>rosids</taxon>
        <taxon>fabids</taxon>
        <taxon>Cucurbitales</taxon>
        <taxon>Cucurbitaceae</taxon>
        <taxon>Benincaseae</taxon>
        <taxon>Citrullus</taxon>
    </lineage>
</organism>
<reference evidence="2 3" key="1">
    <citation type="submission" date="2024-03" db="EMBL/GenBank/DDBJ databases">
        <authorList>
            <person name="Gkanogiannis A."/>
            <person name="Becerra Lopez-Lavalle L."/>
        </authorList>
    </citation>
    <scope>NUCLEOTIDE SEQUENCE [LARGE SCALE GENOMIC DNA]</scope>
</reference>
<name>A0ABP0ZC97_9ROSI</name>